<dbReference type="Pfam" id="PF00149">
    <property type="entry name" value="Metallophos"/>
    <property type="match status" value="1"/>
</dbReference>
<dbReference type="SUPFAM" id="SSF56300">
    <property type="entry name" value="Metallo-dependent phosphatases"/>
    <property type="match status" value="1"/>
</dbReference>
<evidence type="ECO:0000313" key="3">
    <source>
        <dbReference type="Proteomes" id="UP001436297"/>
    </source>
</evidence>
<gene>
    <name evidence="2" type="ORF">QQM35_02880</name>
</gene>
<dbReference type="Gene3D" id="3.60.21.10">
    <property type="match status" value="1"/>
</dbReference>
<dbReference type="InterPro" id="IPR004843">
    <property type="entry name" value="Calcineurin-like_PHP"/>
</dbReference>
<keyword evidence="3" id="KW-1185">Reference proteome</keyword>
<dbReference type="EMBL" id="CP128355">
    <property type="protein sequence ID" value="XAF71544.1"/>
    <property type="molecule type" value="Genomic_DNA"/>
</dbReference>
<dbReference type="Proteomes" id="UP001436297">
    <property type="component" value="Chromosome"/>
</dbReference>
<feature type="domain" description="Calcineurin-like phosphoesterase" evidence="1">
    <location>
        <begin position="6"/>
        <end position="152"/>
    </location>
</feature>
<reference evidence="2 3" key="1">
    <citation type="journal article" date="2024" name="Pathogens">
        <title>Staphylococcus hsinchuensis sp. nov., Isolated from Soymilk.</title>
        <authorList>
            <person name="Wang Y.T."/>
            <person name="Lin Y.C."/>
            <person name="Hsieh Y.H."/>
            <person name="Lin Y.T."/>
            <person name="Hamada M."/>
            <person name="Chen C.C."/>
            <person name="Liou J.S."/>
            <person name="Lee A.Y."/>
            <person name="Zhang W.L."/>
            <person name="Chen Y.T."/>
            <person name="Huang C.H."/>
        </authorList>
    </citation>
    <scope>NUCLEOTIDE SEQUENCE [LARGE SCALE GENOMIC DNA]</scope>
    <source>
        <strain evidence="2 3">H164</strain>
    </source>
</reference>
<sequence length="203" mass="22866">MGYQSRLFVSSDIHGYGTLFVKLLKKAGYDADVDRLYLLGDYVNKGPSSVGTLRIIKDLHQQGATVLLGNHEMKWLQSDQPNVQPWLPFIKKMKTLAMDSSYLFVHAGIEAGRPLDNQVQAHVTGHENVPLARKYKGHKIIHGHVPTFRYGCELDEVYIDKDSMCIDTGAGHQGYVSLVDLTNNIQYFISVVEGKTVYKRNLK</sequence>
<accession>A0ABZ3EFG0</accession>
<dbReference type="InterPro" id="IPR050126">
    <property type="entry name" value="Ap4A_hydrolase"/>
</dbReference>
<name>A0ABZ3EFG0_9STAP</name>
<dbReference type="PANTHER" id="PTHR42850">
    <property type="entry name" value="METALLOPHOSPHOESTERASE"/>
    <property type="match status" value="1"/>
</dbReference>
<evidence type="ECO:0000313" key="2">
    <source>
        <dbReference type="EMBL" id="XAF71544.1"/>
    </source>
</evidence>
<dbReference type="PANTHER" id="PTHR42850:SF4">
    <property type="entry name" value="ZINC-DEPENDENT ENDOPOLYPHOSPHATASE"/>
    <property type="match status" value="1"/>
</dbReference>
<organism evidence="2 3">
    <name type="scientific">Staphylococcus hsinchuensis</name>
    <dbReference type="NCBI Taxonomy" id="3051183"/>
    <lineage>
        <taxon>Bacteria</taxon>
        <taxon>Bacillati</taxon>
        <taxon>Bacillota</taxon>
        <taxon>Bacilli</taxon>
        <taxon>Bacillales</taxon>
        <taxon>Staphylococcaceae</taxon>
        <taxon>Staphylococcus</taxon>
    </lineage>
</organism>
<proteinExistence type="predicted"/>
<evidence type="ECO:0000259" key="1">
    <source>
        <dbReference type="Pfam" id="PF00149"/>
    </source>
</evidence>
<protein>
    <submittedName>
        <fullName evidence="2">Metallophosphoesterase</fullName>
    </submittedName>
</protein>
<dbReference type="InterPro" id="IPR029052">
    <property type="entry name" value="Metallo-depent_PP-like"/>
</dbReference>